<dbReference type="Proteomes" id="UP000515823">
    <property type="component" value="Chromosome"/>
</dbReference>
<name>A0A7G9G802_9FIRM</name>
<dbReference type="InterPro" id="IPR029149">
    <property type="entry name" value="Creatin/AminoP/Spt16_N"/>
</dbReference>
<keyword evidence="3" id="KW-0031">Aminopeptidase</keyword>
<dbReference type="PANTHER" id="PTHR46112">
    <property type="entry name" value="AMINOPEPTIDASE"/>
    <property type="match status" value="1"/>
</dbReference>
<gene>
    <name evidence="3" type="ORF">H9Q78_02200</name>
</gene>
<dbReference type="CDD" id="cd01066">
    <property type="entry name" value="APP_MetAP"/>
    <property type="match status" value="1"/>
</dbReference>
<keyword evidence="4" id="KW-1185">Reference proteome</keyword>
<feature type="domain" description="Creatinase N-terminal" evidence="2">
    <location>
        <begin position="7"/>
        <end position="145"/>
    </location>
</feature>
<dbReference type="InterPro" id="IPR000994">
    <property type="entry name" value="Pept_M24"/>
</dbReference>
<dbReference type="InterPro" id="IPR000587">
    <property type="entry name" value="Creatinase_N"/>
</dbReference>
<organism evidence="3 4">
    <name type="scientific">Qiania dongpingensis</name>
    <dbReference type="NCBI Taxonomy" id="2763669"/>
    <lineage>
        <taxon>Bacteria</taxon>
        <taxon>Bacillati</taxon>
        <taxon>Bacillota</taxon>
        <taxon>Clostridia</taxon>
        <taxon>Lachnospirales</taxon>
        <taxon>Lachnospiraceae</taxon>
        <taxon>Qiania</taxon>
    </lineage>
</organism>
<dbReference type="KEGG" id="qdo:H9Q78_02200"/>
<dbReference type="GO" id="GO:0004177">
    <property type="term" value="F:aminopeptidase activity"/>
    <property type="evidence" value="ECO:0007669"/>
    <property type="project" value="UniProtKB-KW"/>
</dbReference>
<feature type="domain" description="Peptidase M24" evidence="1">
    <location>
        <begin position="152"/>
        <end position="361"/>
    </location>
</feature>
<evidence type="ECO:0000313" key="3">
    <source>
        <dbReference type="EMBL" id="QNM06934.1"/>
    </source>
</evidence>
<keyword evidence="3" id="KW-0378">Hydrolase</keyword>
<protein>
    <submittedName>
        <fullName evidence="3">Aminopeptidase P family protein</fullName>
    </submittedName>
</protein>
<dbReference type="Pfam" id="PF00557">
    <property type="entry name" value="Peptidase_M24"/>
    <property type="match status" value="1"/>
</dbReference>
<dbReference type="Pfam" id="PF01321">
    <property type="entry name" value="Creatinase_N"/>
    <property type="match status" value="1"/>
</dbReference>
<accession>A0A7G9G802</accession>
<evidence type="ECO:0000259" key="1">
    <source>
        <dbReference type="Pfam" id="PF00557"/>
    </source>
</evidence>
<reference evidence="3 4" key="1">
    <citation type="submission" date="2020-08" db="EMBL/GenBank/DDBJ databases">
        <authorList>
            <person name="Liu C."/>
            <person name="Sun Q."/>
        </authorList>
    </citation>
    <scope>NUCLEOTIDE SEQUENCE [LARGE SCALE GENOMIC DNA]</scope>
    <source>
        <strain evidence="3 4">NSJ-38</strain>
    </source>
</reference>
<sequence>MNEFQARVQKVKASMADQGLDMLLVNTPENIFYLTGHKSPGYYMYMCLVLPMEGDMTLVLRRGEVGNASVYSWLEGDGLVAYDDTDDPLQKTVDVILEKGFKGGRVGVEFTSWFLTTKNFLGLKEKLAGAQITDASGTVEAARMIKSPKEIEYIEECCRIADMAMAKGMEKVRPGNKEKEVAAAFFSEMCLQGSEYYGTEPYVASGPRAGAMHSSWGERVIQNGESVLLELAATVNRYNGALMRTVHLGKPSPLIAEWTKVCIEALNAAIDAIRPGVTSEYVDAACCSVIERAGLYENYRKRTGYSLGIAFAPDWGEGHIMSLQKGDKRLLKPGMVFHMPPALRELDAYGVGFSETVLVTETGCKVLGNTKRELLIID</sequence>
<dbReference type="InterPro" id="IPR050659">
    <property type="entry name" value="Peptidase_M24B"/>
</dbReference>
<proteinExistence type="predicted"/>
<dbReference type="SUPFAM" id="SSF55920">
    <property type="entry name" value="Creatinase/aminopeptidase"/>
    <property type="match status" value="1"/>
</dbReference>
<dbReference type="SUPFAM" id="SSF53092">
    <property type="entry name" value="Creatinase/prolidase N-terminal domain"/>
    <property type="match status" value="1"/>
</dbReference>
<dbReference type="InterPro" id="IPR036005">
    <property type="entry name" value="Creatinase/aminopeptidase-like"/>
</dbReference>
<keyword evidence="3" id="KW-0645">Protease</keyword>
<evidence type="ECO:0000313" key="4">
    <source>
        <dbReference type="Proteomes" id="UP000515823"/>
    </source>
</evidence>
<dbReference type="AlphaFoldDB" id="A0A7G9G802"/>
<dbReference type="Gene3D" id="3.40.350.10">
    <property type="entry name" value="Creatinase/prolidase N-terminal domain"/>
    <property type="match status" value="1"/>
</dbReference>
<dbReference type="EMBL" id="CP060634">
    <property type="protein sequence ID" value="QNM06934.1"/>
    <property type="molecule type" value="Genomic_DNA"/>
</dbReference>
<dbReference type="Gene3D" id="3.90.230.10">
    <property type="entry name" value="Creatinase/methionine aminopeptidase superfamily"/>
    <property type="match status" value="1"/>
</dbReference>
<dbReference type="PANTHER" id="PTHR46112:SF2">
    <property type="entry name" value="XAA-PRO AMINOPEPTIDASE P-RELATED"/>
    <property type="match status" value="1"/>
</dbReference>
<evidence type="ECO:0000259" key="2">
    <source>
        <dbReference type="Pfam" id="PF01321"/>
    </source>
</evidence>